<feature type="compositionally biased region" description="Low complexity" evidence="1">
    <location>
        <begin position="23"/>
        <end position="36"/>
    </location>
</feature>
<proteinExistence type="predicted"/>
<dbReference type="Proteomes" id="UP001066276">
    <property type="component" value="Chromosome 4_1"/>
</dbReference>
<evidence type="ECO:0000256" key="1">
    <source>
        <dbReference type="SAM" id="MobiDB-lite"/>
    </source>
</evidence>
<dbReference type="AlphaFoldDB" id="A0AAV7TA99"/>
<evidence type="ECO:0000313" key="2">
    <source>
        <dbReference type="EMBL" id="KAJ1172823.1"/>
    </source>
</evidence>
<accession>A0AAV7TA99</accession>
<dbReference type="EMBL" id="JANPWB010000007">
    <property type="protein sequence ID" value="KAJ1172823.1"/>
    <property type="molecule type" value="Genomic_DNA"/>
</dbReference>
<evidence type="ECO:0000313" key="3">
    <source>
        <dbReference type="Proteomes" id="UP001066276"/>
    </source>
</evidence>
<feature type="compositionally biased region" description="Basic residues" evidence="1">
    <location>
        <begin position="52"/>
        <end position="64"/>
    </location>
</feature>
<organism evidence="2 3">
    <name type="scientific">Pleurodeles waltl</name>
    <name type="common">Iberian ribbed newt</name>
    <dbReference type="NCBI Taxonomy" id="8319"/>
    <lineage>
        <taxon>Eukaryota</taxon>
        <taxon>Metazoa</taxon>
        <taxon>Chordata</taxon>
        <taxon>Craniata</taxon>
        <taxon>Vertebrata</taxon>
        <taxon>Euteleostomi</taxon>
        <taxon>Amphibia</taxon>
        <taxon>Batrachia</taxon>
        <taxon>Caudata</taxon>
        <taxon>Salamandroidea</taxon>
        <taxon>Salamandridae</taxon>
        <taxon>Pleurodelinae</taxon>
        <taxon>Pleurodeles</taxon>
    </lineage>
</organism>
<comment type="caution">
    <text evidence="2">The sequence shown here is derived from an EMBL/GenBank/DDBJ whole genome shotgun (WGS) entry which is preliminary data.</text>
</comment>
<feature type="region of interest" description="Disordered" evidence="1">
    <location>
        <begin position="1"/>
        <end position="71"/>
    </location>
</feature>
<reference evidence="2" key="1">
    <citation type="journal article" date="2022" name="bioRxiv">
        <title>Sequencing and chromosome-scale assembly of the giantPleurodeles waltlgenome.</title>
        <authorList>
            <person name="Brown T."/>
            <person name="Elewa A."/>
            <person name="Iarovenko S."/>
            <person name="Subramanian E."/>
            <person name="Araus A.J."/>
            <person name="Petzold A."/>
            <person name="Susuki M."/>
            <person name="Suzuki K.-i.T."/>
            <person name="Hayashi T."/>
            <person name="Toyoda A."/>
            <person name="Oliveira C."/>
            <person name="Osipova E."/>
            <person name="Leigh N.D."/>
            <person name="Simon A."/>
            <person name="Yun M.H."/>
        </authorList>
    </citation>
    <scope>NUCLEOTIDE SEQUENCE</scope>
    <source>
        <strain evidence="2">20211129_DDA</strain>
        <tissue evidence="2">Liver</tissue>
    </source>
</reference>
<protein>
    <submittedName>
        <fullName evidence="2">Uncharacterized protein</fullName>
    </submittedName>
</protein>
<keyword evidence="3" id="KW-1185">Reference proteome</keyword>
<sequence length="85" mass="9191">MELQQCGFPPTSSALRDMFAPTPARGAAARQGARGPQPEREGERVLASITGLRRKDHGPRRRAAGPRLDEGGMVPVLATDLIRRC</sequence>
<gene>
    <name evidence="2" type="ORF">NDU88_004665</name>
</gene>
<name>A0AAV7TA99_PLEWA</name>